<gene>
    <name evidence="1" type="ORF">HMPREF0765_2191</name>
</gene>
<evidence type="ECO:0000313" key="2">
    <source>
        <dbReference type="Proteomes" id="UP000006241"/>
    </source>
</evidence>
<evidence type="ECO:0000313" key="1">
    <source>
        <dbReference type="EMBL" id="EEI92201.1"/>
    </source>
</evidence>
<name>C2FXY5_SPHSI</name>
<reference evidence="1 2" key="1">
    <citation type="submission" date="2009-01" db="EMBL/GenBank/DDBJ databases">
        <authorList>
            <person name="Qin X."/>
            <person name="Bachman B."/>
            <person name="Battles P."/>
            <person name="Bell A."/>
            <person name="Bess C."/>
            <person name="Bickham C."/>
            <person name="Chaboub L."/>
            <person name="Chen D."/>
            <person name="Coyle M."/>
            <person name="Deiros D.R."/>
            <person name="Dinh H."/>
            <person name="Forbes L."/>
            <person name="Fowler G."/>
            <person name="Francisco L."/>
            <person name="Fu Q."/>
            <person name="Gubbala S."/>
            <person name="Hale W."/>
            <person name="Han Y."/>
            <person name="Hemphill L."/>
            <person name="Highlander S.K."/>
            <person name="Hirani K."/>
            <person name="Hogues M."/>
            <person name="Jackson L."/>
            <person name="Jakkamsetti A."/>
            <person name="Javaid M."/>
            <person name="Jiang H."/>
            <person name="Korchina V."/>
            <person name="Kovar C."/>
            <person name="Lara F."/>
            <person name="Lee S."/>
            <person name="Mata R."/>
            <person name="Mathew T."/>
            <person name="Moen C."/>
            <person name="Morales K."/>
            <person name="Munidasa M."/>
            <person name="Nazareth L."/>
            <person name="Ngo R."/>
            <person name="Nguyen L."/>
            <person name="Okwuonu G."/>
            <person name="Ongeri F."/>
            <person name="Patil S."/>
            <person name="Petrosino J."/>
            <person name="Pham C."/>
            <person name="Pham P."/>
            <person name="Pu L.-L."/>
            <person name="Puazo M."/>
            <person name="Raj R."/>
            <person name="Reid J."/>
            <person name="Rouhana J."/>
            <person name="Saada N."/>
            <person name="Shang Y."/>
            <person name="Simmons D."/>
            <person name="Thornton R."/>
            <person name="Warren J."/>
            <person name="Weissenberger G."/>
            <person name="Zhang J."/>
            <person name="Zhang L."/>
            <person name="Zhou C."/>
            <person name="Zhu D."/>
            <person name="Muzny D."/>
            <person name="Worley K."/>
            <person name="Gibbs R."/>
        </authorList>
    </citation>
    <scope>NUCLEOTIDE SEQUENCE [LARGE SCALE GENOMIC DNA]</scope>
    <source>
        <strain evidence="1 2">ATCC 33300</strain>
    </source>
</reference>
<sequence length="42" mass="4885">MKTLCEYIVFILILHSTKKGEIFYPKTSPFSYADVLLLFNLS</sequence>
<protein>
    <submittedName>
        <fullName evidence="1">Uncharacterized protein</fullName>
    </submittedName>
</protein>
<dbReference type="AlphaFoldDB" id="C2FXY5"/>
<comment type="caution">
    <text evidence="1">The sequence shown here is derived from an EMBL/GenBank/DDBJ whole genome shotgun (WGS) entry which is preliminary data.</text>
</comment>
<dbReference type="EMBL" id="ACHB01000051">
    <property type="protein sequence ID" value="EEI92201.1"/>
    <property type="molecule type" value="Genomic_DNA"/>
</dbReference>
<dbReference type="Proteomes" id="UP000006241">
    <property type="component" value="Unassembled WGS sequence"/>
</dbReference>
<accession>C2FXY5</accession>
<dbReference type="HOGENOM" id="CLU_3258017_0_0_10"/>
<proteinExistence type="predicted"/>
<organism evidence="1 2">
    <name type="scientific">Sphingobacterium spiritivorum ATCC 33300</name>
    <dbReference type="NCBI Taxonomy" id="525372"/>
    <lineage>
        <taxon>Bacteria</taxon>
        <taxon>Pseudomonadati</taxon>
        <taxon>Bacteroidota</taxon>
        <taxon>Sphingobacteriia</taxon>
        <taxon>Sphingobacteriales</taxon>
        <taxon>Sphingobacteriaceae</taxon>
        <taxon>Sphingobacterium</taxon>
    </lineage>
</organism>